<dbReference type="Proteomes" id="UP000240974">
    <property type="component" value="Unassembled WGS sequence"/>
</dbReference>
<evidence type="ECO:0000313" key="2">
    <source>
        <dbReference type="EMBL" id="PST41858.1"/>
    </source>
</evidence>
<proteinExistence type="predicted"/>
<feature type="transmembrane region" description="Helical" evidence="1">
    <location>
        <begin position="81"/>
        <end position="99"/>
    </location>
</feature>
<sequence length="125" mass="15002">MNKDSKKFIKYVKRIIPIHSKDKREFILLLTQRIKEFSGDLERCTYQDIVNEFGTPNEVAGSYIENMESNELIKKLNRKKLFQYFLLTLLILITLLWGFKMYRLNQLYEEAKSETHGYITEEIIK</sequence>
<accession>A0A2T3G2V9</accession>
<organism evidence="2 3">
    <name type="scientific">Faecalibacillus intestinalis</name>
    <dbReference type="NCBI Taxonomy" id="1982626"/>
    <lineage>
        <taxon>Bacteria</taxon>
        <taxon>Bacillati</taxon>
        <taxon>Bacillota</taxon>
        <taxon>Erysipelotrichia</taxon>
        <taxon>Erysipelotrichales</taxon>
        <taxon>Coprobacillaceae</taxon>
        <taxon>Faecalibacillus</taxon>
    </lineage>
</organism>
<gene>
    <name evidence="2" type="ORF">C7U54_05810</name>
</gene>
<evidence type="ECO:0000313" key="3">
    <source>
        <dbReference type="Proteomes" id="UP000240974"/>
    </source>
</evidence>
<comment type="caution">
    <text evidence="2">The sequence shown here is derived from an EMBL/GenBank/DDBJ whole genome shotgun (WGS) entry which is preliminary data.</text>
</comment>
<dbReference type="RefSeq" id="WP_107029622.1">
    <property type="nucleotide sequence ID" value="NZ_DBGCSN010000170.1"/>
</dbReference>
<dbReference type="InterPro" id="IPR046123">
    <property type="entry name" value="DUF6120"/>
</dbReference>
<name>A0A2T3G2V9_9FIRM</name>
<keyword evidence="1" id="KW-0812">Transmembrane</keyword>
<keyword evidence="3" id="KW-1185">Reference proteome</keyword>
<dbReference type="Pfam" id="PF19615">
    <property type="entry name" value="DUF6120"/>
    <property type="match status" value="1"/>
</dbReference>
<dbReference type="EMBL" id="PYLQ01000006">
    <property type="protein sequence ID" value="PST41858.1"/>
    <property type="molecule type" value="Genomic_DNA"/>
</dbReference>
<protein>
    <recommendedName>
        <fullName evidence="4">DUF1700 domain-containing protein</fullName>
    </recommendedName>
</protein>
<dbReference type="AlphaFoldDB" id="A0A2T3G2V9"/>
<evidence type="ECO:0000256" key="1">
    <source>
        <dbReference type="SAM" id="Phobius"/>
    </source>
</evidence>
<keyword evidence="1" id="KW-0472">Membrane</keyword>
<reference evidence="2 3" key="1">
    <citation type="journal article" date="2019" name="Int. J. Syst. Evol. Microbiol.">
        <title>Faecalibacillus intestinalis gen. nov., sp. nov. and Faecalibacillus faecis sp. nov., isolated from human faeces.</title>
        <authorList>
            <person name="Seo B."/>
            <person name="Jeon K."/>
            <person name="Baek I."/>
            <person name="Lee Y.M."/>
            <person name="Baek K."/>
            <person name="Ko G."/>
        </authorList>
    </citation>
    <scope>NUCLEOTIDE SEQUENCE [LARGE SCALE GENOMIC DNA]</scope>
    <source>
        <strain evidence="2 3">SNUG30099</strain>
    </source>
</reference>
<evidence type="ECO:0008006" key="4">
    <source>
        <dbReference type="Google" id="ProtNLM"/>
    </source>
</evidence>
<keyword evidence="1" id="KW-1133">Transmembrane helix</keyword>